<keyword evidence="6" id="KW-0687">Ribonucleoprotein</keyword>
<keyword evidence="8" id="KW-1185">Reference proteome</keyword>
<keyword evidence="5" id="KW-0496">Mitochondrion</keyword>
<evidence type="ECO:0000313" key="7">
    <source>
        <dbReference type="EMBL" id="ORZ38150.1"/>
    </source>
</evidence>
<dbReference type="InterPro" id="IPR019189">
    <property type="entry name" value="Ribosomal_mL41"/>
</dbReference>
<reference evidence="7 8" key="1">
    <citation type="submission" date="2016-07" db="EMBL/GenBank/DDBJ databases">
        <title>Pervasive Adenine N6-methylation of Active Genes in Fungi.</title>
        <authorList>
            <consortium name="DOE Joint Genome Institute"/>
            <person name="Mondo S.J."/>
            <person name="Dannebaum R.O."/>
            <person name="Kuo R.C."/>
            <person name="Labutti K."/>
            <person name="Haridas S."/>
            <person name="Kuo A."/>
            <person name="Salamov A."/>
            <person name="Ahrendt S.R."/>
            <person name="Lipzen A."/>
            <person name="Sullivan W."/>
            <person name="Andreopoulos W.B."/>
            <person name="Clum A."/>
            <person name="Lindquist E."/>
            <person name="Daum C."/>
            <person name="Ramamoorthy G.K."/>
            <person name="Gryganskyi A."/>
            <person name="Culley D."/>
            <person name="Magnuson J.K."/>
            <person name="James T.Y."/>
            <person name="O'Malley M.A."/>
            <person name="Stajich J.E."/>
            <person name="Spatafora J.W."/>
            <person name="Visel A."/>
            <person name="Grigoriev I.V."/>
        </authorList>
    </citation>
    <scope>NUCLEOTIDE SEQUENCE [LARGE SCALE GENOMIC DNA]</scope>
    <source>
        <strain evidence="7 8">PL171</strain>
    </source>
</reference>
<dbReference type="PANTHER" id="PTHR21338">
    <property type="entry name" value="MITOCHONDRIAL RIBOSOMAL PROTEIN L41"/>
    <property type="match status" value="1"/>
</dbReference>
<dbReference type="AlphaFoldDB" id="A0A1Y2HU80"/>
<dbReference type="OrthoDB" id="408933at2759"/>
<dbReference type="Proteomes" id="UP000193411">
    <property type="component" value="Unassembled WGS sequence"/>
</dbReference>
<dbReference type="PANTHER" id="PTHR21338:SF0">
    <property type="entry name" value="LARGE RIBOSOMAL SUBUNIT PROTEIN ML41"/>
    <property type="match status" value="1"/>
</dbReference>
<protein>
    <submittedName>
        <fullName evidence="7">Mitochondrial ribosomal protein L27-domain-containing protein</fullName>
    </submittedName>
</protein>
<evidence type="ECO:0000256" key="4">
    <source>
        <dbReference type="ARBA" id="ARBA00022980"/>
    </source>
</evidence>
<keyword evidence="4 7" id="KW-0689">Ribosomal protein</keyword>
<dbReference type="STRING" id="765915.A0A1Y2HU80"/>
<evidence type="ECO:0000256" key="6">
    <source>
        <dbReference type="ARBA" id="ARBA00023274"/>
    </source>
</evidence>
<evidence type="ECO:0000313" key="8">
    <source>
        <dbReference type="Proteomes" id="UP000193411"/>
    </source>
</evidence>
<comment type="similarity">
    <text evidence="2">Belongs to the mitochondrion-specific ribosomal protein mL41 family.</text>
</comment>
<name>A0A1Y2HU80_9FUNG</name>
<comment type="subcellular location">
    <subcellularLocation>
        <location evidence="1">Mitochondrion</location>
    </subcellularLocation>
</comment>
<gene>
    <name evidence="7" type="ORF">BCR44DRAFT_44625</name>
</gene>
<dbReference type="GO" id="GO:0006412">
    <property type="term" value="P:translation"/>
    <property type="evidence" value="ECO:0007669"/>
    <property type="project" value="TreeGrafter"/>
</dbReference>
<dbReference type="GO" id="GO:0003735">
    <property type="term" value="F:structural constituent of ribosome"/>
    <property type="evidence" value="ECO:0007669"/>
    <property type="project" value="InterPro"/>
</dbReference>
<evidence type="ECO:0000256" key="1">
    <source>
        <dbReference type="ARBA" id="ARBA00004173"/>
    </source>
</evidence>
<evidence type="ECO:0000256" key="3">
    <source>
        <dbReference type="ARBA" id="ARBA00022946"/>
    </source>
</evidence>
<dbReference type="EMBL" id="MCFL01000009">
    <property type="protein sequence ID" value="ORZ38150.1"/>
    <property type="molecule type" value="Genomic_DNA"/>
</dbReference>
<dbReference type="GO" id="GO:0005762">
    <property type="term" value="C:mitochondrial large ribosomal subunit"/>
    <property type="evidence" value="ECO:0007669"/>
    <property type="project" value="InterPro"/>
</dbReference>
<dbReference type="Pfam" id="PF09809">
    <property type="entry name" value="MRP-L27"/>
    <property type="match status" value="1"/>
</dbReference>
<proteinExistence type="inferred from homology"/>
<evidence type="ECO:0000256" key="2">
    <source>
        <dbReference type="ARBA" id="ARBA00010152"/>
    </source>
</evidence>
<accession>A0A1Y2HU80</accession>
<comment type="caution">
    <text evidence="7">The sequence shown here is derived from an EMBL/GenBank/DDBJ whole genome shotgun (WGS) entry which is preliminary data.</text>
</comment>
<evidence type="ECO:0000256" key="5">
    <source>
        <dbReference type="ARBA" id="ARBA00023128"/>
    </source>
</evidence>
<sequence>MTLRSNLLTHLARGASRKPLTPKGGNKNYYKGTGSGAMGSFVNGTSHYRIDPTKVRQLVVPDLQDFKLKAYVSWSVHKDNYTVTKQDYLDAAEKSRARV</sequence>
<organism evidence="7 8">
    <name type="scientific">Catenaria anguillulae PL171</name>
    <dbReference type="NCBI Taxonomy" id="765915"/>
    <lineage>
        <taxon>Eukaryota</taxon>
        <taxon>Fungi</taxon>
        <taxon>Fungi incertae sedis</taxon>
        <taxon>Blastocladiomycota</taxon>
        <taxon>Blastocladiomycetes</taxon>
        <taxon>Blastocladiales</taxon>
        <taxon>Catenariaceae</taxon>
        <taxon>Catenaria</taxon>
    </lineage>
</organism>
<keyword evidence="3" id="KW-0809">Transit peptide</keyword>